<evidence type="ECO:0000313" key="3">
    <source>
        <dbReference type="Proteomes" id="UP000659388"/>
    </source>
</evidence>
<dbReference type="RefSeq" id="WP_202243935.1">
    <property type="nucleotide sequence ID" value="NZ_JAESIY010000004.1"/>
</dbReference>
<feature type="transmembrane region" description="Helical" evidence="1">
    <location>
        <begin position="350"/>
        <end position="368"/>
    </location>
</feature>
<name>A0A937K0B5_9BACT</name>
<protein>
    <recommendedName>
        <fullName evidence="4">TIGR04222 domain-containing membrane protein</fullName>
    </recommendedName>
</protein>
<evidence type="ECO:0008006" key="4">
    <source>
        <dbReference type="Google" id="ProtNLM"/>
    </source>
</evidence>
<comment type="caution">
    <text evidence="2">The sequence shown here is derived from an EMBL/GenBank/DDBJ whole genome shotgun (WGS) entry which is preliminary data.</text>
</comment>
<evidence type="ECO:0000313" key="2">
    <source>
        <dbReference type="EMBL" id="MBL3656141.1"/>
    </source>
</evidence>
<keyword evidence="1" id="KW-1133">Transmembrane helix</keyword>
<feature type="transmembrane region" description="Helical" evidence="1">
    <location>
        <begin position="150"/>
        <end position="172"/>
    </location>
</feature>
<dbReference type="EMBL" id="JAESIY010000004">
    <property type="protein sequence ID" value="MBL3656141.1"/>
    <property type="molecule type" value="Genomic_DNA"/>
</dbReference>
<accession>A0A937K0B5</accession>
<reference evidence="2" key="1">
    <citation type="submission" date="2021-01" db="EMBL/GenBank/DDBJ databases">
        <title>Fulvivirga kasyanovii gen. nov., sp nov., a novel member of the phylum Bacteroidetes isolated from seawater in a mussel farm.</title>
        <authorList>
            <person name="Zhao L.-H."/>
            <person name="Wang Z.-J."/>
        </authorList>
    </citation>
    <scope>NUCLEOTIDE SEQUENCE</scope>
    <source>
        <strain evidence="2">2943</strain>
    </source>
</reference>
<keyword evidence="3" id="KW-1185">Reference proteome</keyword>
<keyword evidence="1" id="KW-0472">Membrane</keyword>
<dbReference type="Proteomes" id="UP000659388">
    <property type="component" value="Unassembled WGS sequence"/>
</dbReference>
<evidence type="ECO:0000256" key="1">
    <source>
        <dbReference type="SAM" id="Phobius"/>
    </source>
</evidence>
<sequence>MDKTLWNKILSFDLDAPLSEYGFSTRLAKENAWTQNFTRLAILEYKKFMYLAGTAGAMVSPSEIVDLVWHQHLIFSDSYEQFCEVIGSNIKHIPSTHNKKEKEKFLSARNQTFKLYKETFGEPPAVIWKYPDMYAPMGLKEASMRPNTRLYIMVLFIVAMMIPTAAALRPVYLSINNPLFLMVFVGAGVFLIIILHMFNQHRVRAILERGETNFFIRNLTAAELIFVNSGRLEKVIDSYVNKLMRREVIEVVDGDRLRVKKSNKSVDAQEFAALQIIENEETTSYYRLSTLLYSKPSIVNIPYVLMKFRNFFNQSKDYGRLVTINCVAITMLMLFGIGRLINGMGDGKPVLFLVLLLLAFIILCFNVFNKMQQLVLKQVPSLYDKEEVLRQHPGDPEWEYCFLGAAVISSALVPLVEQTDYLNPRSTSWFSGGRSREESSCGSDIGSSCGSNCGSGCGSSCSSGCGGGGGCGGCGGS</sequence>
<organism evidence="2 3">
    <name type="scientific">Fulvivirga sediminis</name>
    <dbReference type="NCBI Taxonomy" id="2803949"/>
    <lineage>
        <taxon>Bacteria</taxon>
        <taxon>Pseudomonadati</taxon>
        <taxon>Bacteroidota</taxon>
        <taxon>Cytophagia</taxon>
        <taxon>Cytophagales</taxon>
        <taxon>Fulvivirgaceae</taxon>
        <taxon>Fulvivirga</taxon>
    </lineage>
</organism>
<feature type="transmembrane region" description="Helical" evidence="1">
    <location>
        <begin position="178"/>
        <end position="198"/>
    </location>
</feature>
<gene>
    <name evidence="2" type="ORF">JL102_08370</name>
</gene>
<proteinExistence type="predicted"/>
<keyword evidence="1" id="KW-0812">Transmembrane</keyword>
<dbReference type="PANTHER" id="PTHR34365:SF7">
    <property type="entry name" value="GLYCINE-RICH DOMAIN-CONTAINING PROTEIN 1"/>
    <property type="match status" value="1"/>
</dbReference>
<feature type="transmembrane region" description="Helical" evidence="1">
    <location>
        <begin position="318"/>
        <end position="338"/>
    </location>
</feature>
<dbReference type="PANTHER" id="PTHR34365">
    <property type="entry name" value="ENOLASE (DUF1399)"/>
    <property type="match status" value="1"/>
</dbReference>
<dbReference type="InterPro" id="IPR009836">
    <property type="entry name" value="GRDP-like"/>
</dbReference>
<dbReference type="AlphaFoldDB" id="A0A937K0B5"/>